<dbReference type="EMBL" id="VIVN01000038">
    <property type="protein sequence ID" value="TWD86839.1"/>
    <property type="molecule type" value="Genomic_DNA"/>
</dbReference>
<gene>
    <name evidence="1" type="ORF">FB550_1383</name>
</gene>
<comment type="caution">
    <text evidence="1">The sequence shown here is derived from an EMBL/GenBank/DDBJ whole genome shotgun (WGS) entry which is preliminary data.</text>
</comment>
<proteinExistence type="predicted"/>
<keyword evidence="2" id="KW-1185">Reference proteome</keyword>
<evidence type="ECO:0000313" key="2">
    <source>
        <dbReference type="Proteomes" id="UP000319671"/>
    </source>
</evidence>
<name>A0A561C6K0_9BACI</name>
<protein>
    <submittedName>
        <fullName evidence="1">Uncharacterized protein</fullName>
    </submittedName>
</protein>
<organism evidence="1 2">
    <name type="scientific">Neobacillus bataviensis</name>
    <dbReference type="NCBI Taxonomy" id="220685"/>
    <lineage>
        <taxon>Bacteria</taxon>
        <taxon>Bacillati</taxon>
        <taxon>Bacillota</taxon>
        <taxon>Bacilli</taxon>
        <taxon>Bacillales</taxon>
        <taxon>Bacillaceae</taxon>
        <taxon>Neobacillus</taxon>
    </lineage>
</organism>
<reference evidence="1 2" key="1">
    <citation type="submission" date="2019-06" db="EMBL/GenBank/DDBJ databases">
        <title>Sorghum-associated microbial communities from plants grown in Nebraska, USA.</title>
        <authorList>
            <person name="Schachtman D."/>
        </authorList>
    </citation>
    <scope>NUCLEOTIDE SEQUENCE [LARGE SCALE GENOMIC DNA]</scope>
    <source>
        <strain evidence="1 2">2482</strain>
    </source>
</reference>
<dbReference type="Proteomes" id="UP000319671">
    <property type="component" value="Unassembled WGS sequence"/>
</dbReference>
<dbReference type="AlphaFoldDB" id="A0A561C6K0"/>
<evidence type="ECO:0000313" key="1">
    <source>
        <dbReference type="EMBL" id="TWD86839.1"/>
    </source>
</evidence>
<accession>A0A561C6K0</accession>
<sequence length="68" mass="7710">MENMTYDEELDEWISEIINGSLLIMGENGNRKMGMSPLNELICAQTAMDALFKLLVQKEKTQKASVFP</sequence>